<evidence type="ECO:0000256" key="4">
    <source>
        <dbReference type="ARBA" id="ARBA00023163"/>
    </source>
</evidence>
<dbReference type="GO" id="GO:0003700">
    <property type="term" value="F:DNA-binding transcription factor activity"/>
    <property type="evidence" value="ECO:0007669"/>
    <property type="project" value="InterPro"/>
</dbReference>
<dbReference type="InterPro" id="IPR058163">
    <property type="entry name" value="LysR-type_TF_proteobact-type"/>
</dbReference>
<feature type="domain" description="HTH lysR-type" evidence="6">
    <location>
        <begin position="6"/>
        <end position="63"/>
    </location>
</feature>
<dbReference type="Gene3D" id="1.10.10.10">
    <property type="entry name" value="Winged helix-like DNA-binding domain superfamily/Winged helix DNA-binding domain"/>
    <property type="match status" value="1"/>
</dbReference>
<gene>
    <name evidence="7" type="ORF">FHS55_004406</name>
</gene>
<evidence type="ECO:0000259" key="6">
    <source>
        <dbReference type="PROSITE" id="PS50931"/>
    </source>
</evidence>
<dbReference type="InterPro" id="IPR036390">
    <property type="entry name" value="WH_DNA-bd_sf"/>
</dbReference>
<dbReference type="Proteomes" id="UP000533469">
    <property type="component" value="Unassembled WGS sequence"/>
</dbReference>
<dbReference type="AlphaFoldDB" id="A0A839ZGS5"/>
<dbReference type="RefSeq" id="WP_183191973.1">
    <property type="nucleotide sequence ID" value="NZ_JACICD010000014.1"/>
</dbReference>
<dbReference type="PANTHER" id="PTHR30537">
    <property type="entry name" value="HTH-TYPE TRANSCRIPTIONAL REGULATOR"/>
    <property type="match status" value="1"/>
</dbReference>
<evidence type="ECO:0000313" key="8">
    <source>
        <dbReference type="Proteomes" id="UP000533469"/>
    </source>
</evidence>
<evidence type="ECO:0000256" key="3">
    <source>
        <dbReference type="ARBA" id="ARBA00023125"/>
    </source>
</evidence>
<dbReference type="InterPro" id="IPR036388">
    <property type="entry name" value="WH-like_DNA-bd_sf"/>
</dbReference>
<comment type="similarity">
    <text evidence="1">Belongs to the LysR transcriptional regulatory family.</text>
</comment>
<sequence length="319" mass="34862">MRHRLPPLRALVAFESVVRCGGVGAAAEELLVTHSAVSKQIAILEEWVGEPLFAENRRVMVPTAAAARLADGIGMALKLIGTSFDQFSARAGEHLLRVLAPSTFAMRWLLPRLPDFQARHEDIRVRVTQTHTPENWLEMPFDVAIRRGGPVPPHFRAVPFMREKLGLVCTPGLKAPLDADLDRWIGSMPLLMAETRTGELESWLQAAGFSIRIASSAIIYPHFYTALEAALAGRGGLVSPMIVIDDLLGRGVLVEPVPSARIDGPQYLAAYPQGAGSSSPEALFADWLAMQRQPASATDLHDLDNTPPAHQREVRAERP</sequence>
<evidence type="ECO:0000256" key="1">
    <source>
        <dbReference type="ARBA" id="ARBA00009437"/>
    </source>
</evidence>
<evidence type="ECO:0000313" key="7">
    <source>
        <dbReference type="EMBL" id="MBB3773762.1"/>
    </source>
</evidence>
<reference evidence="7 8" key="1">
    <citation type="submission" date="2020-08" db="EMBL/GenBank/DDBJ databases">
        <title>Genomic Encyclopedia of Type Strains, Phase IV (KMG-IV): sequencing the most valuable type-strain genomes for metagenomic binning, comparative biology and taxonomic classification.</title>
        <authorList>
            <person name="Goeker M."/>
        </authorList>
    </citation>
    <scope>NUCLEOTIDE SEQUENCE [LARGE SCALE GENOMIC DNA]</scope>
    <source>
        <strain evidence="7 8">DSM 5895</strain>
    </source>
</reference>
<dbReference type="GO" id="GO:0043565">
    <property type="term" value="F:sequence-specific DNA binding"/>
    <property type="evidence" value="ECO:0007669"/>
    <property type="project" value="TreeGrafter"/>
</dbReference>
<proteinExistence type="inferred from homology"/>
<dbReference type="PANTHER" id="PTHR30537:SF74">
    <property type="entry name" value="HTH-TYPE TRANSCRIPTIONAL REGULATOR TRPI"/>
    <property type="match status" value="1"/>
</dbReference>
<feature type="region of interest" description="Disordered" evidence="5">
    <location>
        <begin position="296"/>
        <end position="319"/>
    </location>
</feature>
<evidence type="ECO:0000256" key="5">
    <source>
        <dbReference type="SAM" id="MobiDB-lite"/>
    </source>
</evidence>
<dbReference type="InterPro" id="IPR000847">
    <property type="entry name" value="LysR_HTH_N"/>
</dbReference>
<dbReference type="EMBL" id="JACICD010000014">
    <property type="protein sequence ID" value="MBB3773762.1"/>
    <property type="molecule type" value="Genomic_DNA"/>
</dbReference>
<dbReference type="SUPFAM" id="SSF53850">
    <property type="entry name" value="Periplasmic binding protein-like II"/>
    <property type="match status" value="1"/>
</dbReference>
<dbReference type="Pfam" id="PF03466">
    <property type="entry name" value="LysR_substrate"/>
    <property type="match status" value="1"/>
</dbReference>
<evidence type="ECO:0000256" key="2">
    <source>
        <dbReference type="ARBA" id="ARBA00023015"/>
    </source>
</evidence>
<protein>
    <submittedName>
        <fullName evidence="7">DNA-binding transcriptional LysR family regulator</fullName>
    </submittedName>
</protein>
<accession>A0A839ZGS5</accession>
<dbReference type="InterPro" id="IPR005119">
    <property type="entry name" value="LysR_subst-bd"/>
</dbReference>
<comment type="caution">
    <text evidence="7">The sequence shown here is derived from an EMBL/GenBank/DDBJ whole genome shotgun (WGS) entry which is preliminary data.</text>
</comment>
<keyword evidence="2" id="KW-0805">Transcription regulation</keyword>
<feature type="compositionally biased region" description="Basic and acidic residues" evidence="5">
    <location>
        <begin position="299"/>
        <end position="319"/>
    </location>
</feature>
<keyword evidence="3 7" id="KW-0238">DNA-binding</keyword>
<dbReference type="GO" id="GO:0006351">
    <property type="term" value="P:DNA-templated transcription"/>
    <property type="evidence" value="ECO:0007669"/>
    <property type="project" value="TreeGrafter"/>
</dbReference>
<dbReference type="Pfam" id="PF00126">
    <property type="entry name" value="HTH_1"/>
    <property type="match status" value="1"/>
</dbReference>
<keyword evidence="8" id="KW-1185">Reference proteome</keyword>
<keyword evidence="4" id="KW-0804">Transcription</keyword>
<dbReference type="Gene3D" id="3.40.190.10">
    <property type="entry name" value="Periplasmic binding protein-like II"/>
    <property type="match status" value="2"/>
</dbReference>
<dbReference type="SUPFAM" id="SSF46785">
    <property type="entry name" value="Winged helix' DNA-binding domain"/>
    <property type="match status" value="1"/>
</dbReference>
<dbReference type="PROSITE" id="PS50931">
    <property type="entry name" value="HTH_LYSR"/>
    <property type="match status" value="1"/>
</dbReference>
<organism evidence="7 8">
    <name type="scientific">Ancylobacter tetraedralis</name>
    <dbReference type="NCBI Taxonomy" id="217068"/>
    <lineage>
        <taxon>Bacteria</taxon>
        <taxon>Pseudomonadati</taxon>
        <taxon>Pseudomonadota</taxon>
        <taxon>Alphaproteobacteria</taxon>
        <taxon>Hyphomicrobiales</taxon>
        <taxon>Xanthobacteraceae</taxon>
        <taxon>Ancylobacter</taxon>
    </lineage>
</organism>
<name>A0A839ZGS5_9HYPH</name>